<organism evidence="1">
    <name type="scientific">mine drainage metagenome</name>
    <dbReference type="NCBI Taxonomy" id="410659"/>
    <lineage>
        <taxon>unclassified sequences</taxon>
        <taxon>metagenomes</taxon>
        <taxon>ecological metagenomes</taxon>
    </lineage>
</organism>
<dbReference type="AlphaFoldDB" id="A0A1J5TFS6"/>
<evidence type="ECO:0000313" key="1">
    <source>
        <dbReference type="EMBL" id="OIR18947.1"/>
    </source>
</evidence>
<proteinExistence type="predicted"/>
<accession>A0A1J5TFS6</accession>
<protein>
    <recommendedName>
        <fullName evidence="2">Cytochrome c1 signal peptide protein</fullName>
    </recommendedName>
</protein>
<reference evidence="1" key="1">
    <citation type="submission" date="2016-10" db="EMBL/GenBank/DDBJ databases">
        <title>Sequence of Gallionella enrichment culture.</title>
        <authorList>
            <person name="Poehlein A."/>
            <person name="Muehling M."/>
            <person name="Daniel R."/>
        </authorList>
    </citation>
    <scope>NUCLEOTIDE SEQUENCE</scope>
</reference>
<gene>
    <name evidence="1" type="ORF">GALL_12900</name>
</gene>
<dbReference type="EMBL" id="MLJW01000002">
    <property type="protein sequence ID" value="OIR18947.1"/>
    <property type="molecule type" value="Genomic_DNA"/>
</dbReference>
<name>A0A1J5TFS6_9ZZZZ</name>
<comment type="caution">
    <text evidence="1">The sequence shown here is derived from an EMBL/GenBank/DDBJ whole genome shotgun (WGS) entry which is preliminary data.</text>
</comment>
<sequence length="471" mass="50792">MKSHPSDKSSNGLRAPRALLGLLATAGALALAPATTFALPSFARQMNMQCTACHTEFPILNQFGREFKLTGYTESADASNLPPLAVMLMPSVTHTQQGQAGGAAPGFGDNNNYAMTQASVFYAGRLLGPYAKSIFGEDTANWLNKIGVFSQVTYDGVAKEWAWDNTEIRFANSGSLGDHDATYGVYVNNNPTLQDPWNSTPAWGYPYVGSSLAPTPTAATFIDGAFGGTVAGAGAYLFLDDSFYFDVGAYRMLGYNAQKAFGVDPTGETRIVHPAPYWRFAYTTMVGDGTFEIGTYGMSALTYPGSDASAGSDKFTDVGFDSEYQNTFGKHQLTAMANYVHESESWSASYALGNTANPSDSLNTLKLTVNDVYDKTYAGSIQYFNVDGNADAGLYTVNPNGVPTSDGFIFQVDYMPFNKDGGPKFWPRSNVQLTLQYTVYNRFEGARTNYDGAGTNASANNTLYAEAWIAF</sequence>
<evidence type="ECO:0008006" key="2">
    <source>
        <dbReference type="Google" id="ProtNLM"/>
    </source>
</evidence>